<dbReference type="EMBL" id="CP075584">
    <property type="protein sequence ID" value="WBM81018.1"/>
    <property type="molecule type" value="Genomic_DNA"/>
</dbReference>
<dbReference type="Pfam" id="PF08327">
    <property type="entry name" value="AHSA1"/>
    <property type="match status" value="1"/>
</dbReference>
<dbReference type="Gene3D" id="3.30.530.20">
    <property type="match status" value="1"/>
</dbReference>
<accession>A0ABY7NES3</accession>
<dbReference type="Proteomes" id="UP001212421">
    <property type="component" value="Chromosome"/>
</dbReference>
<evidence type="ECO:0000259" key="2">
    <source>
        <dbReference type="Pfam" id="PF08327"/>
    </source>
</evidence>
<evidence type="ECO:0000259" key="3">
    <source>
        <dbReference type="Pfam" id="PF21619"/>
    </source>
</evidence>
<dbReference type="InterPro" id="IPR023393">
    <property type="entry name" value="START-like_dom_sf"/>
</dbReference>
<dbReference type="SUPFAM" id="SSF55961">
    <property type="entry name" value="Bet v1-like"/>
    <property type="match status" value="1"/>
</dbReference>
<feature type="domain" description="DUF6855" evidence="3">
    <location>
        <begin position="152"/>
        <end position="282"/>
    </location>
</feature>
<dbReference type="InterPro" id="IPR013538">
    <property type="entry name" value="ASHA1/2-like_C"/>
</dbReference>
<protein>
    <submittedName>
        <fullName evidence="4">SRPBCC domain-containing protein</fullName>
    </submittedName>
</protein>
<feature type="domain" description="Activator of Hsp90 ATPase homologue 1/2-like C-terminal" evidence="2">
    <location>
        <begin position="13"/>
        <end position="140"/>
    </location>
</feature>
<proteinExistence type="inferred from homology"/>
<gene>
    <name evidence="4" type="ORF">KIV56_07085</name>
</gene>
<organism evidence="4 5">
    <name type="scientific">Cryobacterium breve</name>
    <dbReference type="NCBI Taxonomy" id="1259258"/>
    <lineage>
        <taxon>Bacteria</taxon>
        <taxon>Bacillati</taxon>
        <taxon>Actinomycetota</taxon>
        <taxon>Actinomycetes</taxon>
        <taxon>Micrococcales</taxon>
        <taxon>Microbacteriaceae</taxon>
        <taxon>Cryobacterium</taxon>
    </lineage>
</organism>
<evidence type="ECO:0000256" key="1">
    <source>
        <dbReference type="ARBA" id="ARBA00006817"/>
    </source>
</evidence>
<evidence type="ECO:0000313" key="4">
    <source>
        <dbReference type="EMBL" id="WBM81018.1"/>
    </source>
</evidence>
<dbReference type="Pfam" id="PF21619">
    <property type="entry name" value="DUF6855"/>
    <property type="match status" value="1"/>
</dbReference>
<dbReference type="InterPro" id="IPR049193">
    <property type="entry name" value="DUF6855"/>
</dbReference>
<comment type="similarity">
    <text evidence="1">Belongs to the AHA1 family.</text>
</comment>
<evidence type="ECO:0000313" key="5">
    <source>
        <dbReference type="Proteomes" id="UP001212421"/>
    </source>
</evidence>
<dbReference type="RefSeq" id="WP_348648503.1">
    <property type="nucleotide sequence ID" value="NZ_CP075584.1"/>
</dbReference>
<keyword evidence="5" id="KW-1185">Reference proteome</keyword>
<reference evidence="4 5" key="1">
    <citation type="submission" date="2021-05" db="EMBL/GenBank/DDBJ databases">
        <authorList>
            <person name="Kumar R."/>
            <person name="Kumar A."/>
            <person name="Mukhia S."/>
        </authorList>
    </citation>
    <scope>NUCLEOTIDE SEQUENCE [LARGE SCALE GENOMIC DNA]</scope>
    <source>
        <strain evidence="4 5">ERMR7:08</strain>
    </source>
</reference>
<name>A0ABY7NES3_9MICO</name>
<sequence>MIEPLVITFETHCSRDHAFHVWTSRIDAWWPRDHTASGEPSARVTIEPRMGGRIFERTIDGAEYEWGEITAWNPTEHFGYLWHLRRDRSDGTDVSIRFTEIDPTTTRVDIRHTGWERLGADAQNWRDRNRGGWDGILSALSCGGREEEHMTTGSKDEPWTLSTPPGTSQYTMYRDESTTPPSLVCQVGSTRLSYDARAIEDLHAWLTEQGDWVPLGAADEKKAPADGSVEAWGRSESNPLGGWYGLRNGYRGRFGMYLPPLLEALGLAELTHEPRNNSMRAL</sequence>